<proteinExistence type="predicted"/>
<accession>A0A915EE16</accession>
<reference evidence="3" key="1">
    <citation type="submission" date="2022-11" db="UniProtKB">
        <authorList>
            <consortium name="WormBaseParasite"/>
        </authorList>
    </citation>
    <scope>IDENTIFICATION</scope>
</reference>
<dbReference type="AlphaFoldDB" id="A0A915EE16"/>
<feature type="compositionally biased region" description="Basic and acidic residues" evidence="1">
    <location>
        <begin position="74"/>
        <end position="89"/>
    </location>
</feature>
<evidence type="ECO:0000313" key="2">
    <source>
        <dbReference type="Proteomes" id="UP000887574"/>
    </source>
</evidence>
<evidence type="ECO:0000256" key="1">
    <source>
        <dbReference type="SAM" id="MobiDB-lite"/>
    </source>
</evidence>
<organism evidence="2 3">
    <name type="scientific">Ditylenchus dipsaci</name>
    <dbReference type="NCBI Taxonomy" id="166011"/>
    <lineage>
        <taxon>Eukaryota</taxon>
        <taxon>Metazoa</taxon>
        <taxon>Ecdysozoa</taxon>
        <taxon>Nematoda</taxon>
        <taxon>Chromadorea</taxon>
        <taxon>Rhabditida</taxon>
        <taxon>Tylenchina</taxon>
        <taxon>Tylenchomorpha</taxon>
        <taxon>Sphaerularioidea</taxon>
        <taxon>Anguinidae</taxon>
        <taxon>Anguininae</taxon>
        <taxon>Ditylenchus</taxon>
    </lineage>
</organism>
<dbReference type="WBParaSite" id="jg5682">
    <property type="protein sequence ID" value="jg5682"/>
    <property type="gene ID" value="jg5682"/>
</dbReference>
<feature type="region of interest" description="Disordered" evidence="1">
    <location>
        <begin position="57"/>
        <end position="89"/>
    </location>
</feature>
<protein>
    <submittedName>
        <fullName evidence="3">Uncharacterized protein</fullName>
    </submittedName>
</protein>
<keyword evidence="2" id="KW-1185">Reference proteome</keyword>
<dbReference type="Proteomes" id="UP000887574">
    <property type="component" value="Unplaced"/>
</dbReference>
<sequence>MENKEEPTKCYELAQMSDFQEILEHEMLGCPTCLRIKKRNSTINNEDHSVKPVDVRLALAPASNAQVKPNERKRRTDSDDSSEFKKTGV</sequence>
<evidence type="ECO:0000313" key="3">
    <source>
        <dbReference type="WBParaSite" id="jg5682"/>
    </source>
</evidence>
<name>A0A915EE16_9BILA</name>